<protein>
    <submittedName>
        <fullName evidence="2">GNAT family N-acetyltransferase</fullName>
    </submittedName>
</protein>
<organism evidence="2 3">
    <name type="scientific">Umezawaea endophytica</name>
    <dbReference type="NCBI Taxonomy" id="1654476"/>
    <lineage>
        <taxon>Bacteria</taxon>
        <taxon>Bacillati</taxon>
        <taxon>Actinomycetota</taxon>
        <taxon>Actinomycetes</taxon>
        <taxon>Pseudonocardiales</taxon>
        <taxon>Pseudonocardiaceae</taxon>
        <taxon>Umezawaea</taxon>
    </lineage>
</organism>
<dbReference type="Gene3D" id="3.40.630.30">
    <property type="match status" value="1"/>
</dbReference>
<evidence type="ECO:0000313" key="3">
    <source>
        <dbReference type="Proteomes" id="UP001141259"/>
    </source>
</evidence>
<dbReference type="GO" id="GO:0034069">
    <property type="term" value="F:aminoglycoside N-acetyltransferase activity"/>
    <property type="evidence" value="ECO:0007669"/>
    <property type="project" value="TreeGrafter"/>
</dbReference>
<dbReference type="GO" id="GO:0030649">
    <property type="term" value="P:aminoglycoside antibiotic catabolic process"/>
    <property type="evidence" value="ECO:0007669"/>
    <property type="project" value="TreeGrafter"/>
</dbReference>
<dbReference type="PROSITE" id="PS51186">
    <property type="entry name" value="GNAT"/>
    <property type="match status" value="1"/>
</dbReference>
<keyword evidence="3" id="KW-1185">Reference proteome</keyword>
<dbReference type="PANTHER" id="PTHR37817:SF1">
    <property type="entry name" value="N-ACETYLTRANSFERASE EIS"/>
    <property type="match status" value="1"/>
</dbReference>
<evidence type="ECO:0000313" key="2">
    <source>
        <dbReference type="EMBL" id="MCS7479455.1"/>
    </source>
</evidence>
<dbReference type="EMBL" id="JANYMP010000010">
    <property type="protein sequence ID" value="MCS7479455.1"/>
    <property type="molecule type" value="Genomic_DNA"/>
</dbReference>
<dbReference type="AlphaFoldDB" id="A0A9X2VMS1"/>
<gene>
    <name evidence="2" type="ORF">NZH93_21550</name>
</gene>
<evidence type="ECO:0000259" key="1">
    <source>
        <dbReference type="PROSITE" id="PS51186"/>
    </source>
</evidence>
<dbReference type="InterPro" id="IPR051554">
    <property type="entry name" value="Acetyltransferase_Eis"/>
</dbReference>
<dbReference type="InterPro" id="IPR000182">
    <property type="entry name" value="GNAT_dom"/>
</dbReference>
<dbReference type="RefSeq" id="WP_259624956.1">
    <property type="nucleotide sequence ID" value="NZ_JANYMP010000010.1"/>
</dbReference>
<proteinExistence type="predicted"/>
<dbReference type="Pfam" id="PF13527">
    <property type="entry name" value="Acetyltransf_9"/>
    <property type="match status" value="1"/>
</dbReference>
<name>A0A9X2VMS1_9PSEU</name>
<accession>A0A9X2VMS1</accession>
<sequence>MDLRPAEPRDLDQIGALLTERGEPEDALDHRLVVQDPDEGWSSCAVVVDGDRIVSTLTLLDETLVLGGVRIPAGQVELVATDREYEGRGLVRRLMAWAHQRSTDLGHLAQVMIGIPYFYRRFGYAYAIPIPPTRKVVLAPPPVAGHVVRRAGPADIAAMAAVQDGLQAELDLRMPHSPACWRWLVAREGSTQWVVERDGAVVAVGRLTDSHLTELAGVDAAAEQALLNHVVGLVEGVEVTDRLGNRLGRFLGPLPEDAEMYYARLPDTAAVLDRLRPLLSRRAAGYDGEVVVSFFGSHVRFHCANGEAGPMTTGGPMQGPASVGGAGVAPDLVPSLLFGPHGIEGLARLHPDVYPGPNRKLMAALFPPVRADLLTYYVP</sequence>
<dbReference type="CDD" id="cd04301">
    <property type="entry name" value="NAT_SF"/>
    <property type="match status" value="1"/>
</dbReference>
<dbReference type="PANTHER" id="PTHR37817">
    <property type="entry name" value="N-ACETYLTRANSFERASE EIS"/>
    <property type="match status" value="1"/>
</dbReference>
<dbReference type="InterPro" id="IPR016181">
    <property type="entry name" value="Acyl_CoA_acyltransferase"/>
</dbReference>
<reference evidence="2" key="1">
    <citation type="submission" date="2022-08" db="EMBL/GenBank/DDBJ databases">
        <authorList>
            <person name="Tistechok S."/>
            <person name="Samborskyy M."/>
            <person name="Roman I."/>
        </authorList>
    </citation>
    <scope>NUCLEOTIDE SEQUENCE</scope>
    <source>
        <strain evidence="2">DSM 103496</strain>
    </source>
</reference>
<dbReference type="SUPFAM" id="SSF55729">
    <property type="entry name" value="Acyl-CoA N-acyltransferases (Nat)"/>
    <property type="match status" value="1"/>
</dbReference>
<feature type="domain" description="N-acetyltransferase" evidence="1">
    <location>
        <begin position="1"/>
        <end position="143"/>
    </location>
</feature>
<dbReference type="Proteomes" id="UP001141259">
    <property type="component" value="Unassembled WGS sequence"/>
</dbReference>
<comment type="caution">
    <text evidence="2">The sequence shown here is derived from an EMBL/GenBank/DDBJ whole genome shotgun (WGS) entry which is preliminary data.</text>
</comment>